<organism evidence="2 3">
    <name type="scientific">Emergencia timonensis</name>
    <dbReference type="NCBI Taxonomy" id="1776384"/>
    <lineage>
        <taxon>Bacteria</taxon>
        <taxon>Bacillati</taxon>
        <taxon>Bacillota</taxon>
        <taxon>Clostridia</taxon>
        <taxon>Peptostreptococcales</taxon>
        <taxon>Anaerovoracaceae</taxon>
        <taxon>Emergencia</taxon>
    </lineage>
</organism>
<dbReference type="STRING" id="1776384.GCA_900086585_00806"/>
<feature type="transmembrane region" description="Helical" evidence="1">
    <location>
        <begin position="109"/>
        <end position="127"/>
    </location>
</feature>
<accession>A0A415E1A9</accession>
<dbReference type="Proteomes" id="UP000284841">
    <property type="component" value="Unassembled WGS sequence"/>
</dbReference>
<keyword evidence="1" id="KW-0812">Transmembrane</keyword>
<dbReference type="AlphaFoldDB" id="A0A415E1A9"/>
<feature type="transmembrane region" description="Helical" evidence="1">
    <location>
        <begin position="203"/>
        <end position="224"/>
    </location>
</feature>
<keyword evidence="1" id="KW-1133">Transmembrane helix</keyword>
<dbReference type="InterPro" id="IPR010178">
    <property type="entry name" value="Lit"/>
</dbReference>
<gene>
    <name evidence="2" type="ORF">DW099_11585</name>
</gene>
<dbReference type="OrthoDB" id="9813051at2"/>
<keyword evidence="3" id="KW-1185">Reference proteome</keyword>
<dbReference type="NCBIfam" id="TIGR01906">
    <property type="entry name" value="integ_TIGR01906"/>
    <property type="match status" value="1"/>
</dbReference>
<feature type="transmembrane region" description="Helical" evidence="1">
    <location>
        <begin position="7"/>
        <end position="31"/>
    </location>
</feature>
<evidence type="ECO:0000313" key="3">
    <source>
        <dbReference type="Proteomes" id="UP000284841"/>
    </source>
</evidence>
<proteinExistence type="predicted"/>
<sequence>MKVLHYLLGLIFSISMILVLLVTSIEAVLYWSPGYFEKEYHKYQVTDEIDIEMDDLLHVTDVMMDYLKDKREDLQVVTRVGGTQRTFFSQRELDHMVDVKNLFIAGLNLRRGCLLLAVVSAGLLYFLKGKLSSILPLAMCVGTGLFFLAACLLAAIVSTDFTKYFTVFHEIFFDNDLWLLNPNEDLLINIVPEPFFVDTAARIATVFGGSVLLLLAACLLSLYCSKRNKRCHQNNTIGTVM</sequence>
<evidence type="ECO:0000313" key="2">
    <source>
        <dbReference type="EMBL" id="RHJ87334.1"/>
    </source>
</evidence>
<comment type="caution">
    <text evidence="2">The sequence shown here is derived from an EMBL/GenBank/DDBJ whole genome shotgun (WGS) entry which is preliminary data.</text>
</comment>
<reference evidence="2 3" key="1">
    <citation type="submission" date="2018-08" db="EMBL/GenBank/DDBJ databases">
        <title>A genome reference for cultivated species of the human gut microbiota.</title>
        <authorList>
            <person name="Zou Y."/>
            <person name="Xue W."/>
            <person name="Luo G."/>
        </authorList>
    </citation>
    <scope>NUCLEOTIDE SEQUENCE [LARGE SCALE GENOMIC DNA]</scope>
    <source>
        <strain evidence="2 3">AM07-24</strain>
    </source>
</reference>
<dbReference type="EMBL" id="QRMS01000003">
    <property type="protein sequence ID" value="RHJ87334.1"/>
    <property type="molecule type" value="Genomic_DNA"/>
</dbReference>
<protein>
    <submittedName>
        <fullName evidence="2">TIGR01906 family membrane protein</fullName>
    </submittedName>
</protein>
<dbReference type="RefSeq" id="WP_067534240.1">
    <property type="nucleotide sequence ID" value="NZ_AP025567.1"/>
</dbReference>
<keyword evidence="1" id="KW-0472">Membrane</keyword>
<dbReference type="Pfam" id="PF07314">
    <property type="entry name" value="Lit"/>
    <property type="match status" value="1"/>
</dbReference>
<feature type="transmembrane region" description="Helical" evidence="1">
    <location>
        <begin position="134"/>
        <end position="157"/>
    </location>
</feature>
<evidence type="ECO:0000256" key="1">
    <source>
        <dbReference type="SAM" id="Phobius"/>
    </source>
</evidence>
<name>A0A415E1A9_9FIRM</name>
<dbReference type="GeneID" id="83003205"/>